<organism evidence="2">
    <name type="scientific">uncultured Thermoleophilia bacterium</name>
    <dbReference type="NCBI Taxonomy" id="1497501"/>
    <lineage>
        <taxon>Bacteria</taxon>
        <taxon>Bacillati</taxon>
        <taxon>Actinomycetota</taxon>
        <taxon>Thermoleophilia</taxon>
        <taxon>environmental samples</taxon>
    </lineage>
</organism>
<dbReference type="AlphaFoldDB" id="A0A6J4UPG2"/>
<accession>A0A6J4UPG2</accession>
<proteinExistence type="predicted"/>
<protein>
    <submittedName>
        <fullName evidence="2">Uncharacterized protein</fullName>
    </submittedName>
</protein>
<dbReference type="EMBL" id="CADCWC010000462">
    <property type="protein sequence ID" value="CAA9553950.1"/>
    <property type="molecule type" value="Genomic_DNA"/>
</dbReference>
<feature type="region of interest" description="Disordered" evidence="1">
    <location>
        <begin position="1"/>
        <end position="27"/>
    </location>
</feature>
<name>A0A6J4UPG2_9ACTN</name>
<evidence type="ECO:0000313" key="2">
    <source>
        <dbReference type="EMBL" id="CAA9553950.1"/>
    </source>
</evidence>
<evidence type="ECO:0000256" key="1">
    <source>
        <dbReference type="SAM" id="MobiDB-lite"/>
    </source>
</evidence>
<feature type="compositionally biased region" description="Basic and acidic residues" evidence="1">
    <location>
        <begin position="1"/>
        <end position="12"/>
    </location>
</feature>
<sequence length="134" mass="14582">MTVSPEPRRHGEPAVASTPPADARDGELARASAEIAVRLDRRGVRLSGRESPGQLVDLLDAVERFEATAERAGADLLIDEPVHGAVYPLKPDDPAFVLPVRVEGESVADFTDRVVDATARAARAHRHRHTHDRE</sequence>
<gene>
    <name evidence="2" type="ORF">AVDCRST_MAG79-2925</name>
</gene>
<reference evidence="2" key="1">
    <citation type="submission" date="2020-02" db="EMBL/GenBank/DDBJ databases">
        <authorList>
            <person name="Meier V. D."/>
        </authorList>
    </citation>
    <scope>NUCLEOTIDE SEQUENCE</scope>
    <source>
        <strain evidence="2">AVDCRST_MAG79</strain>
    </source>
</reference>